<evidence type="ECO:0000313" key="1">
    <source>
        <dbReference type="EMBL" id="QOV87355.1"/>
    </source>
</evidence>
<dbReference type="KEGG" id="hbs:IPV69_13755"/>
<dbReference type="InterPro" id="IPR036237">
    <property type="entry name" value="Xyl_isomerase-like_sf"/>
</dbReference>
<dbReference type="Proteomes" id="UP000593765">
    <property type="component" value="Chromosome"/>
</dbReference>
<dbReference type="Gene3D" id="3.20.20.150">
    <property type="entry name" value="Divalent-metal-dependent TIM barrel enzymes"/>
    <property type="match status" value="1"/>
</dbReference>
<dbReference type="AlphaFoldDB" id="A0A7M2WPA4"/>
<dbReference type="EMBL" id="CP063458">
    <property type="protein sequence ID" value="QOV87355.1"/>
    <property type="molecule type" value="Genomic_DNA"/>
</dbReference>
<proteinExistence type="predicted"/>
<dbReference type="RefSeq" id="WP_206290256.1">
    <property type="nucleotide sequence ID" value="NZ_CP063458.1"/>
</dbReference>
<keyword evidence="2" id="KW-1185">Reference proteome</keyword>
<evidence type="ECO:0000313" key="2">
    <source>
        <dbReference type="Proteomes" id="UP000593765"/>
    </source>
</evidence>
<dbReference type="SUPFAM" id="SSF51658">
    <property type="entry name" value="Xylose isomerase-like"/>
    <property type="match status" value="1"/>
</dbReference>
<reference evidence="1 2" key="1">
    <citation type="submission" date="2020-10" db="EMBL/GenBank/DDBJ databases">
        <title>Wide distribution of Phycisphaera-like planctomycetes from WD2101 soil group in peatlands and genome analysis of the first cultivated representative.</title>
        <authorList>
            <person name="Dedysh S.N."/>
            <person name="Beletsky A.V."/>
            <person name="Ivanova A."/>
            <person name="Kulichevskaya I.S."/>
            <person name="Suzina N.E."/>
            <person name="Philippov D.A."/>
            <person name="Rakitin A.L."/>
            <person name="Mardanov A.V."/>
            <person name="Ravin N.V."/>
        </authorList>
    </citation>
    <scope>NUCLEOTIDE SEQUENCE [LARGE SCALE GENOMIC DNA]</scope>
    <source>
        <strain evidence="1 2">M1803</strain>
    </source>
</reference>
<sequence>MPLSTLPLSYCTNVHPGRTVAEVEEGLDRYTVGVAKAFGKPLAAGLWLAKPVVDELLSTAQGVTNFAAGLARRGLTCHTLNAFPFGDFHSTRVKEKVYLPDWSTRDRLTYTEQCAAILAELLPAGVDGSISTLPLGFKGFVHPADFAEQCATMLVAAAVSLADLKRRTGRMIRLAIEPEPFCVLETTEEAIAFFRQLWREADRLSAEPAVREHVGLCYDVCHQAVEFEDIAGSIRQFQSAGVRLNKIHLSCALQLDDPATNTAGRAELKRYVEERYLHQTMASLPGGKVARFVDLCEQLIDLPDADFLAAPAWRVHFHVPVDADRLGPLATTRPQLKEAIAAVASLDYAPHLEVETYTWQVLPGQTKPDLVTGLARELSATAELLSRR</sequence>
<accession>A0A7M2WPA4</accession>
<gene>
    <name evidence="1" type="primary">eboE</name>
    <name evidence="1" type="ORF">IPV69_13755</name>
</gene>
<protein>
    <submittedName>
        <fullName evidence="1">Metabolite traffic protein EboE</fullName>
    </submittedName>
</protein>
<name>A0A7M2WPA4_9BACT</name>
<organism evidence="1 2">
    <name type="scientific">Humisphaera borealis</name>
    <dbReference type="NCBI Taxonomy" id="2807512"/>
    <lineage>
        <taxon>Bacteria</taxon>
        <taxon>Pseudomonadati</taxon>
        <taxon>Planctomycetota</taxon>
        <taxon>Phycisphaerae</taxon>
        <taxon>Tepidisphaerales</taxon>
        <taxon>Tepidisphaeraceae</taxon>
        <taxon>Humisphaera</taxon>
    </lineage>
</organism>
<dbReference type="NCBIfam" id="NF035939">
    <property type="entry name" value="TIM_EboE"/>
    <property type="match status" value="1"/>
</dbReference>